<reference evidence="1" key="1">
    <citation type="submission" date="2020-04" db="EMBL/GenBank/DDBJ databases">
        <authorList>
            <person name="Broberg M."/>
        </authorList>
    </citation>
    <scope>NUCLEOTIDE SEQUENCE</scope>
</reference>
<gene>
    <name evidence="1" type="ORF">CRV2_00013795</name>
</gene>
<dbReference type="EMBL" id="CADEHS020000024">
    <property type="protein sequence ID" value="CAG9948261.1"/>
    <property type="molecule type" value="Genomic_DNA"/>
</dbReference>
<evidence type="ECO:0000313" key="2">
    <source>
        <dbReference type="Proteomes" id="UP000836387"/>
    </source>
</evidence>
<organism evidence="1 2">
    <name type="scientific">Clonostachys rosea f. rosea IK726</name>
    <dbReference type="NCBI Taxonomy" id="1349383"/>
    <lineage>
        <taxon>Eukaryota</taxon>
        <taxon>Fungi</taxon>
        <taxon>Dikarya</taxon>
        <taxon>Ascomycota</taxon>
        <taxon>Pezizomycotina</taxon>
        <taxon>Sordariomycetes</taxon>
        <taxon>Hypocreomycetidae</taxon>
        <taxon>Hypocreales</taxon>
        <taxon>Bionectriaceae</taxon>
        <taxon>Clonostachys</taxon>
    </lineage>
</organism>
<evidence type="ECO:0000313" key="1">
    <source>
        <dbReference type="EMBL" id="CAG9948261.1"/>
    </source>
</evidence>
<reference evidence="1" key="2">
    <citation type="submission" date="2021-10" db="EMBL/GenBank/DDBJ databases">
        <authorList>
            <person name="Piombo E."/>
        </authorList>
    </citation>
    <scope>NUCLEOTIDE SEQUENCE</scope>
</reference>
<accession>A0ACA9U4T6</accession>
<dbReference type="Proteomes" id="UP000836387">
    <property type="component" value="Unassembled WGS sequence"/>
</dbReference>
<comment type="caution">
    <text evidence="1">The sequence shown here is derived from an EMBL/GenBank/DDBJ whole genome shotgun (WGS) entry which is preliminary data.</text>
</comment>
<protein>
    <submittedName>
        <fullName evidence="1">Uncharacterized protein</fullName>
    </submittedName>
</protein>
<proteinExistence type="predicted"/>
<name>A0ACA9U4T6_BIOOC</name>
<sequence>MSAPLGLAIIGTNWISNSFVQSSHESTKFQLKAVYSRSIDSATRFISQTPSIKDISSVRAYDSLDKMLTGSEVGVVYIASPNSLHYEHGIKSLTAGKHIIVEKPFVSNADEVRGLYKLADAKGLCVIEAWRHIQEPNFLKLQSLLDDEKAREDKFGRIYGANISLAVYNPEYAKTPEDGKEANIVLPKFSGGCLWDVGCYSVAFIFALFGTPASQTYFPVIIRTGVDGGGNIIFQYTAESSKHKQKFVVHAQSSKLYVSHTPTEIYCEKGTIRINGVSSITEINTIEFIPHGQTTGEEFANATPEYSSLLNLTWEAREFGRIIQEGDKKAEARLRDLSLDILIAMEDMRKNNGIFFDSDKSTKKKKSKPVLILSIRSETLQSTTSSSTMSDSMIEL</sequence>
<keyword evidence="2" id="KW-1185">Reference proteome</keyword>